<keyword evidence="2 11" id="KW-0554">One-carbon metabolism</keyword>
<dbReference type="EMBL" id="JBHUOQ010000005">
    <property type="protein sequence ID" value="MFD2831450.1"/>
    <property type="molecule type" value="Genomic_DNA"/>
</dbReference>
<comment type="caution">
    <text evidence="14">The sequence shown here is derived from an EMBL/GenBank/DDBJ whole genome shotgun (WGS) entry which is preliminary data.</text>
</comment>
<protein>
    <recommendedName>
        <fullName evidence="11">Bifunctional protein FolD</fullName>
    </recommendedName>
    <domain>
        <recommendedName>
            <fullName evidence="11">Methylenetetrahydrofolate dehydrogenase</fullName>
            <ecNumber evidence="11">1.5.1.5</ecNumber>
        </recommendedName>
    </domain>
    <domain>
        <recommendedName>
            <fullName evidence="11">Methenyltetrahydrofolate cyclohydrolase</fullName>
            <ecNumber evidence="11">3.5.4.9</ecNumber>
        </recommendedName>
    </domain>
</protein>
<dbReference type="Gene3D" id="3.40.50.720">
    <property type="entry name" value="NAD(P)-binding Rossmann-like Domain"/>
    <property type="match status" value="1"/>
</dbReference>
<reference evidence="15" key="1">
    <citation type="journal article" date="2019" name="Int. J. Syst. Evol. Microbiol.">
        <title>The Global Catalogue of Microorganisms (GCM) 10K type strain sequencing project: providing services to taxonomists for standard genome sequencing and annotation.</title>
        <authorList>
            <consortium name="The Broad Institute Genomics Platform"/>
            <consortium name="The Broad Institute Genome Sequencing Center for Infectious Disease"/>
            <person name="Wu L."/>
            <person name="Ma J."/>
        </authorList>
    </citation>
    <scope>NUCLEOTIDE SEQUENCE [LARGE SCALE GENOMIC DNA]</scope>
    <source>
        <strain evidence="15">KCTC 33575</strain>
    </source>
</reference>
<accession>A0ABW5WYF5</accession>
<comment type="catalytic activity">
    <reaction evidence="11">
        <text>(6R)-5,10-methenyltetrahydrofolate + H2O = (6R)-10-formyltetrahydrofolate + H(+)</text>
        <dbReference type="Rhea" id="RHEA:23700"/>
        <dbReference type="ChEBI" id="CHEBI:15377"/>
        <dbReference type="ChEBI" id="CHEBI:15378"/>
        <dbReference type="ChEBI" id="CHEBI:57455"/>
        <dbReference type="ChEBI" id="CHEBI:195366"/>
        <dbReference type="EC" id="3.5.4.9"/>
    </reaction>
</comment>
<dbReference type="EC" id="3.5.4.9" evidence="11"/>
<keyword evidence="9 11" id="KW-0486">Methionine biosynthesis</keyword>
<dbReference type="HAMAP" id="MF_01576">
    <property type="entry name" value="THF_DHG_CYH"/>
    <property type="match status" value="1"/>
</dbReference>
<dbReference type="InterPro" id="IPR020631">
    <property type="entry name" value="THF_DH/CycHdrlase_NAD-bd_dom"/>
</dbReference>
<keyword evidence="5 11" id="KW-0378">Hydrolase</keyword>
<dbReference type="InterPro" id="IPR036291">
    <property type="entry name" value="NAD(P)-bd_dom_sf"/>
</dbReference>
<keyword evidence="10 11" id="KW-0511">Multifunctional enzyme</keyword>
<keyword evidence="15" id="KW-1185">Reference proteome</keyword>
<evidence type="ECO:0000259" key="13">
    <source>
        <dbReference type="Pfam" id="PF02882"/>
    </source>
</evidence>
<evidence type="ECO:0000256" key="8">
    <source>
        <dbReference type="ARBA" id="ARBA00023102"/>
    </source>
</evidence>
<dbReference type="Pfam" id="PF02882">
    <property type="entry name" value="THF_DHG_CYH_C"/>
    <property type="match status" value="1"/>
</dbReference>
<dbReference type="InterPro" id="IPR000672">
    <property type="entry name" value="THF_DH/CycHdrlase"/>
</dbReference>
<feature type="domain" description="Tetrahydrofolate dehydrogenase/cyclohydrolase catalytic" evidence="12">
    <location>
        <begin position="5"/>
        <end position="119"/>
    </location>
</feature>
<comment type="similarity">
    <text evidence="11">Belongs to the tetrahydrofolate dehydrogenase/cyclohydrolase family.</text>
</comment>
<comment type="subunit">
    <text evidence="11">Homodimer.</text>
</comment>
<evidence type="ECO:0000256" key="5">
    <source>
        <dbReference type="ARBA" id="ARBA00022801"/>
    </source>
</evidence>
<evidence type="ECO:0000256" key="4">
    <source>
        <dbReference type="ARBA" id="ARBA00022755"/>
    </source>
</evidence>
<dbReference type="PANTHER" id="PTHR48099">
    <property type="entry name" value="C-1-TETRAHYDROFOLATE SYNTHASE, CYTOPLASMIC-RELATED"/>
    <property type="match status" value="1"/>
</dbReference>
<evidence type="ECO:0000313" key="15">
    <source>
        <dbReference type="Proteomes" id="UP001597519"/>
    </source>
</evidence>
<keyword evidence="8 11" id="KW-0368">Histidine biosynthesis</keyword>
<dbReference type="Pfam" id="PF00763">
    <property type="entry name" value="THF_DHG_CYH"/>
    <property type="match status" value="1"/>
</dbReference>
<dbReference type="RefSeq" id="WP_377775720.1">
    <property type="nucleotide sequence ID" value="NZ_JBHUOQ010000005.1"/>
</dbReference>
<keyword evidence="4 11" id="KW-0658">Purine biosynthesis</keyword>
<feature type="binding site" evidence="11">
    <location>
        <begin position="165"/>
        <end position="167"/>
    </location>
    <ligand>
        <name>NADP(+)</name>
        <dbReference type="ChEBI" id="CHEBI:58349"/>
    </ligand>
</feature>
<evidence type="ECO:0000256" key="6">
    <source>
        <dbReference type="ARBA" id="ARBA00022857"/>
    </source>
</evidence>
<comment type="pathway">
    <text evidence="1 11">One-carbon metabolism; tetrahydrofolate interconversion.</text>
</comment>
<evidence type="ECO:0000256" key="11">
    <source>
        <dbReference type="HAMAP-Rule" id="MF_01576"/>
    </source>
</evidence>
<feature type="binding site" evidence="11">
    <location>
        <position position="231"/>
    </location>
    <ligand>
        <name>NADP(+)</name>
        <dbReference type="ChEBI" id="CHEBI:58349"/>
    </ligand>
</feature>
<evidence type="ECO:0000256" key="2">
    <source>
        <dbReference type="ARBA" id="ARBA00022563"/>
    </source>
</evidence>
<keyword evidence="6 11" id="KW-0521">NADP</keyword>
<gene>
    <name evidence="11" type="primary">folD</name>
    <name evidence="14" type="ORF">ACFSX4_13320</name>
</gene>
<comment type="catalytic activity">
    <reaction evidence="11">
        <text>(6R)-5,10-methylene-5,6,7,8-tetrahydrofolate + NADP(+) = (6R)-5,10-methenyltetrahydrofolate + NADPH</text>
        <dbReference type="Rhea" id="RHEA:22812"/>
        <dbReference type="ChEBI" id="CHEBI:15636"/>
        <dbReference type="ChEBI" id="CHEBI:57455"/>
        <dbReference type="ChEBI" id="CHEBI:57783"/>
        <dbReference type="ChEBI" id="CHEBI:58349"/>
        <dbReference type="EC" id="1.5.1.5"/>
    </reaction>
</comment>
<comment type="caution">
    <text evidence="11">Lacks conserved residue(s) required for the propagation of feature annotation.</text>
</comment>
<evidence type="ECO:0000256" key="10">
    <source>
        <dbReference type="ARBA" id="ARBA00023268"/>
    </source>
</evidence>
<evidence type="ECO:0000256" key="1">
    <source>
        <dbReference type="ARBA" id="ARBA00004777"/>
    </source>
</evidence>
<dbReference type="PRINTS" id="PR00085">
    <property type="entry name" value="THFDHDRGNASE"/>
</dbReference>
<dbReference type="SUPFAM" id="SSF51735">
    <property type="entry name" value="NAD(P)-binding Rossmann-fold domains"/>
    <property type="match status" value="1"/>
</dbReference>
<evidence type="ECO:0000256" key="7">
    <source>
        <dbReference type="ARBA" id="ARBA00023002"/>
    </source>
</evidence>
<proteinExistence type="inferred from homology"/>
<keyword evidence="3 11" id="KW-0028">Amino-acid biosynthesis</keyword>
<dbReference type="PANTHER" id="PTHR48099:SF5">
    <property type="entry name" value="C-1-TETRAHYDROFOLATE SYNTHASE, CYTOPLASMIC"/>
    <property type="match status" value="1"/>
</dbReference>
<sequence>MTIIMDGKKVAGALSGKIKNALEQSTRHGITPRVAFVRVGDLSDAVSYENAAVKRFEKLGIDTERFHFPEDVSARAFLSKFKEINEDYSINGILLLQPVPKHIDMKRVIEIMNPIKDIDGMTPINLGKILTKEDDRLEPCTPSAVMEMLDYYEIDLKGKNVTVVGASAVVGKPLSLLLMNRDATVTICNLYTDDVEDKCSSADIIISAAGALNLIDEAHVNEGAVVIDVGINFTEDGKMTGDVNFDAVKEKTSYITPVPGGIGAITTTMLAYNLMRATDHQKEPVLFLDQASDFNE</sequence>
<feature type="domain" description="Tetrahydrofolate dehydrogenase/cyclohydrolase NAD(P)-binding" evidence="13">
    <location>
        <begin position="139"/>
        <end position="281"/>
    </location>
</feature>
<evidence type="ECO:0000256" key="9">
    <source>
        <dbReference type="ARBA" id="ARBA00023167"/>
    </source>
</evidence>
<organism evidence="14 15">
    <name type="scientific">Corticicoccus populi</name>
    <dbReference type="NCBI Taxonomy" id="1812821"/>
    <lineage>
        <taxon>Bacteria</taxon>
        <taxon>Bacillati</taxon>
        <taxon>Bacillota</taxon>
        <taxon>Bacilli</taxon>
        <taxon>Bacillales</taxon>
        <taxon>Staphylococcaceae</taxon>
        <taxon>Corticicoccus</taxon>
    </lineage>
</organism>
<dbReference type="InterPro" id="IPR046346">
    <property type="entry name" value="Aminoacid_DH-like_N_sf"/>
</dbReference>
<dbReference type="CDD" id="cd01080">
    <property type="entry name" value="NAD_bind_m-THF_DH_Cyclohyd"/>
    <property type="match status" value="1"/>
</dbReference>
<dbReference type="Proteomes" id="UP001597519">
    <property type="component" value="Unassembled WGS sequence"/>
</dbReference>
<evidence type="ECO:0000256" key="3">
    <source>
        <dbReference type="ARBA" id="ARBA00022605"/>
    </source>
</evidence>
<dbReference type="EC" id="1.5.1.5" evidence="11"/>
<name>A0ABW5WYF5_9STAP</name>
<dbReference type="Gene3D" id="3.40.50.10860">
    <property type="entry name" value="Leucine Dehydrogenase, chain A, domain 1"/>
    <property type="match status" value="1"/>
</dbReference>
<keyword evidence="7 11" id="KW-0560">Oxidoreductase</keyword>
<comment type="function">
    <text evidence="11">Catalyzes the oxidation of 5,10-methylenetetrahydrofolate to 5,10-methenyltetrahydrofolate and then the hydrolysis of 5,10-methenyltetrahydrofolate to 10-formyltetrahydrofolate.</text>
</comment>
<dbReference type="InterPro" id="IPR020630">
    <property type="entry name" value="THF_DH/CycHdrlase_cat_dom"/>
</dbReference>
<evidence type="ECO:0000313" key="14">
    <source>
        <dbReference type="EMBL" id="MFD2831450.1"/>
    </source>
</evidence>
<dbReference type="SUPFAM" id="SSF53223">
    <property type="entry name" value="Aminoacid dehydrogenase-like, N-terminal domain"/>
    <property type="match status" value="1"/>
</dbReference>
<evidence type="ECO:0000259" key="12">
    <source>
        <dbReference type="Pfam" id="PF00763"/>
    </source>
</evidence>